<keyword evidence="3" id="KW-0378">Hydrolase</keyword>
<evidence type="ECO:0000256" key="3">
    <source>
        <dbReference type="ARBA" id="ARBA00022801"/>
    </source>
</evidence>
<dbReference type="AlphaFoldDB" id="U2FFA6"/>
<dbReference type="PANTHER" id="PTHR30624">
    <property type="entry name" value="UNCHARACTERIZED PROTEIN TLDD AND PMBA"/>
    <property type="match status" value="1"/>
</dbReference>
<protein>
    <submittedName>
        <fullName evidence="8">TldD protein</fullName>
    </submittedName>
</protein>
<dbReference type="OrthoDB" id="9803213at2"/>
<dbReference type="InterPro" id="IPR045570">
    <property type="entry name" value="Metalloprtase-TldD/E_cen_dom"/>
</dbReference>
<dbReference type="InterPro" id="IPR036059">
    <property type="entry name" value="TldD/PmbA_sf"/>
</dbReference>
<feature type="domain" description="Metalloprotease TldD/E central" evidence="7">
    <location>
        <begin position="112"/>
        <end position="219"/>
    </location>
</feature>
<keyword evidence="4" id="KW-0482">Metalloprotease</keyword>
<dbReference type="PANTHER" id="PTHR30624:SF4">
    <property type="entry name" value="METALLOPROTEASE TLDD"/>
    <property type="match status" value="1"/>
</dbReference>
<dbReference type="PIRSF" id="PIRSF004919">
    <property type="entry name" value="TldD"/>
    <property type="match status" value="1"/>
</dbReference>
<dbReference type="InParanoid" id="U2FFA6"/>
<organism evidence="8 9">
    <name type="scientific">Haloplasma contractile SSD-17B</name>
    <dbReference type="NCBI Taxonomy" id="1033810"/>
    <lineage>
        <taxon>Bacteria</taxon>
        <taxon>Bacillati</taxon>
        <taxon>Mycoplasmatota</taxon>
        <taxon>Mollicutes</taxon>
        <taxon>Haloplasmatales</taxon>
        <taxon>Haloplasmataceae</taxon>
        <taxon>Haloplasma</taxon>
    </lineage>
</organism>
<dbReference type="Proteomes" id="UP000005707">
    <property type="component" value="Unassembled WGS sequence"/>
</dbReference>
<evidence type="ECO:0000256" key="2">
    <source>
        <dbReference type="ARBA" id="ARBA00022670"/>
    </source>
</evidence>
<dbReference type="InterPro" id="IPR051463">
    <property type="entry name" value="Peptidase_U62_metallo"/>
</dbReference>
<dbReference type="Pfam" id="PF19290">
    <property type="entry name" value="PmbA_TldD_2nd"/>
    <property type="match status" value="1"/>
</dbReference>
<dbReference type="InterPro" id="IPR035068">
    <property type="entry name" value="TldD/PmbA_N"/>
</dbReference>
<accession>U2FFA6</accession>
<keyword evidence="9" id="KW-1185">Reference proteome</keyword>
<dbReference type="EMBL" id="AFNU02000009">
    <property type="protein sequence ID" value="ERJ11595.1"/>
    <property type="molecule type" value="Genomic_DNA"/>
</dbReference>
<reference evidence="8 9" key="2">
    <citation type="journal article" date="2013" name="PLoS ONE">
        <title>INDIGO - INtegrated Data Warehouse of MIcrobial GenOmes with Examples from the Red Sea Extremophiles.</title>
        <authorList>
            <person name="Alam I."/>
            <person name="Antunes A."/>
            <person name="Kamau A.A."/>
            <person name="Ba Alawi W."/>
            <person name="Kalkatawi M."/>
            <person name="Stingl U."/>
            <person name="Bajic V.B."/>
        </authorList>
    </citation>
    <scope>NUCLEOTIDE SEQUENCE [LARGE SCALE GENOMIC DNA]</scope>
    <source>
        <strain evidence="8 9">SSD-17B</strain>
    </source>
</reference>
<dbReference type="GO" id="GO:0006508">
    <property type="term" value="P:proteolysis"/>
    <property type="evidence" value="ECO:0007669"/>
    <property type="project" value="UniProtKB-KW"/>
</dbReference>
<dbReference type="Pfam" id="PF01523">
    <property type="entry name" value="PmbA_TldD_1st"/>
    <property type="match status" value="1"/>
</dbReference>
<sequence length="464" mass="50182">MISKKHAKKVLKTCLITGGDFAEIFAEDTIKNQLELSGGEISKTNTSNIYGAGIRILRGTQEVYGYTNDTSLEGLTKLAKSLAKSFDFEPIKAKVKVKEEVIKNKHTIKIDPSITPNEEKVKYLNEVYEVAKDYHEHVSQVIASLVDTTQKVLIINTEGKMVHDTRCNVRLGLQVVASKDGDMQVGRDSLGRNQGLEVFDESDLQAFAKEVAKSAITMLSADEIEGQVMPVVIHNAFGGVILHEACVHSLEATSVAKGVSVFSNKLGEKIASDIVTAVDDGTLENSWGSLNVDDEGTKTQRNVLIENGILKSYLVDKRNARKMDGHPITGSGRRQSYRFSPTSRMTNTFFTNGDSTFEEIIESTEYGLFAKKMGGGSVNPATGEFNFAVSEAYMIENGKITRPIKGATLIGSGAEVLKKVDMIGNNLTYGHGMCGSISGSIPTDVGQPTIRVSGITVGGRGGKN</sequence>
<comment type="similarity">
    <text evidence="1">Belongs to the peptidase U62 family.</text>
</comment>
<dbReference type="InterPro" id="IPR002510">
    <property type="entry name" value="Metalloprtase-TldD/E_N"/>
</dbReference>
<dbReference type="Gene3D" id="3.30.2290.10">
    <property type="entry name" value="PmbA/TldD superfamily"/>
    <property type="match status" value="1"/>
</dbReference>
<evidence type="ECO:0000259" key="5">
    <source>
        <dbReference type="Pfam" id="PF01523"/>
    </source>
</evidence>
<name>U2FFA6_9MOLU</name>
<reference evidence="8 9" key="1">
    <citation type="journal article" date="2011" name="J. Bacteriol.">
        <title>Genome sequence of Haloplasma contractile, an unusual contractile bacterium from a deep-sea anoxic brine lake.</title>
        <authorList>
            <person name="Antunes A."/>
            <person name="Alam I."/>
            <person name="El Dorry H."/>
            <person name="Siam R."/>
            <person name="Robertson A."/>
            <person name="Bajic V.B."/>
            <person name="Stingl U."/>
        </authorList>
    </citation>
    <scope>NUCLEOTIDE SEQUENCE [LARGE SCALE GENOMIC DNA]</scope>
    <source>
        <strain evidence="8 9">SSD-17B</strain>
    </source>
</reference>
<gene>
    <name evidence="8" type="ORF">HLPCO_002296</name>
</gene>
<dbReference type="RefSeq" id="WP_008825466.1">
    <property type="nucleotide sequence ID" value="NZ_AFNU02000009.1"/>
</dbReference>
<feature type="domain" description="Metalloprotease TldD/E N-terminal" evidence="5">
    <location>
        <begin position="22"/>
        <end position="83"/>
    </location>
</feature>
<evidence type="ECO:0000259" key="7">
    <source>
        <dbReference type="Pfam" id="PF19290"/>
    </source>
</evidence>
<evidence type="ECO:0000256" key="4">
    <source>
        <dbReference type="ARBA" id="ARBA00023049"/>
    </source>
</evidence>
<dbReference type="InterPro" id="IPR025502">
    <property type="entry name" value="TldD"/>
</dbReference>
<dbReference type="SUPFAM" id="SSF111283">
    <property type="entry name" value="Putative modulator of DNA gyrase, PmbA/TldD"/>
    <property type="match status" value="1"/>
</dbReference>
<dbReference type="GO" id="GO:0008237">
    <property type="term" value="F:metallopeptidase activity"/>
    <property type="evidence" value="ECO:0007669"/>
    <property type="project" value="UniProtKB-KW"/>
</dbReference>
<dbReference type="GO" id="GO:0005829">
    <property type="term" value="C:cytosol"/>
    <property type="evidence" value="ECO:0007669"/>
    <property type="project" value="TreeGrafter"/>
</dbReference>
<proteinExistence type="inferred from homology"/>
<comment type="caution">
    <text evidence="8">The sequence shown here is derived from an EMBL/GenBank/DDBJ whole genome shotgun (WGS) entry which is preliminary data.</text>
</comment>
<dbReference type="Pfam" id="PF19289">
    <property type="entry name" value="PmbA_TldD_3rd"/>
    <property type="match status" value="1"/>
</dbReference>
<evidence type="ECO:0000259" key="6">
    <source>
        <dbReference type="Pfam" id="PF19289"/>
    </source>
</evidence>
<dbReference type="InterPro" id="IPR045569">
    <property type="entry name" value="Metalloprtase-TldD/E_C"/>
</dbReference>
<evidence type="ECO:0000256" key="1">
    <source>
        <dbReference type="ARBA" id="ARBA00005836"/>
    </source>
</evidence>
<evidence type="ECO:0000313" key="8">
    <source>
        <dbReference type="EMBL" id="ERJ11595.1"/>
    </source>
</evidence>
<evidence type="ECO:0000313" key="9">
    <source>
        <dbReference type="Proteomes" id="UP000005707"/>
    </source>
</evidence>
<feature type="domain" description="Metalloprotease TldD/E C-terminal" evidence="6">
    <location>
        <begin position="228"/>
        <end position="459"/>
    </location>
</feature>
<keyword evidence="2" id="KW-0645">Protease</keyword>
<dbReference type="eggNOG" id="COG0312">
    <property type="taxonomic scope" value="Bacteria"/>
</dbReference>